<dbReference type="InterPro" id="IPR011067">
    <property type="entry name" value="Plasmid_toxin/cell-grow_inhib"/>
</dbReference>
<organism evidence="8 9">
    <name type="scientific">Vreelandella neptunia</name>
    <dbReference type="NCBI Taxonomy" id="115551"/>
    <lineage>
        <taxon>Bacteria</taxon>
        <taxon>Pseudomonadati</taxon>
        <taxon>Pseudomonadota</taxon>
        <taxon>Gammaproteobacteria</taxon>
        <taxon>Oceanospirillales</taxon>
        <taxon>Halomonadaceae</taxon>
        <taxon>Vreelandella</taxon>
    </lineage>
</organism>
<evidence type="ECO:0000256" key="4">
    <source>
        <dbReference type="ARBA" id="ARBA00023015"/>
    </source>
</evidence>
<evidence type="ECO:0000256" key="6">
    <source>
        <dbReference type="ARBA" id="ARBA00029628"/>
    </source>
</evidence>
<evidence type="ECO:0000256" key="2">
    <source>
        <dbReference type="ARBA" id="ARBA00015075"/>
    </source>
</evidence>
<evidence type="ECO:0000256" key="1">
    <source>
        <dbReference type="ARBA" id="ARBA00005230"/>
    </source>
</evidence>
<evidence type="ECO:0000313" key="9">
    <source>
        <dbReference type="Proteomes" id="UP001324794"/>
    </source>
</evidence>
<keyword evidence="5" id="KW-0804">Transcription</keyword>
<evidence type="ECO:0000256" key="5">
    <source>
        <dbReference type="ARBA" id="ARBA00023163"/>
    </source>
</evidence>
<dbReference type="EMBL" id="CP140255">
    <property type="protein sequence ID" value="WQH14655.1"/>
    <property type="molecule type" value="Genomic_DNA"/>
</dbReference>
<keyword evidence="4" id="KW-0805">Transcription regulation</keyword>
<accession>A0ABZ0YR57</accession>
<proteinExistence type="inferred from homology"/>
<dbReference type="SUPFAM" id="SSF50118">
    <property type="entry name" value="Cell growth inhibitor/plasmid maintenance toxic component"/>
    <property type="match status" value="1"/>
</dbReference>
<dbReference type="Proteomes" id="UP001324794">
    <property type="component" value="Chromosome"/>
</dbReference>
<name>A0ABZ0YR57_9GAMM</name>
<dbReference type="InterPro" id="IPR002712">
    <property type="entry name" value="CcdB"/>
</dbReference>
<protein>
    <recommendedName>
        <fullName evidence="2">Toxin CcdB</fullName>
    </recommendedName>
    <alternativeName>
        <fullName evidence="7">Cytotoxic protein CcdB</fullName>
    </alternativeName>
    <alternativeName>
        <fullName evidence="6">Protein LetD</fullName>
    </alternativeName>
</protein>
<evidence type="ECO:0000256" key="7">
    <source>
        <dbReference type="ARBA" id="ARBA00033135"/>
    </source>
</evidence>
<evidence type="ECO:0000256" key="3">
    <source>
        <dbReference type="ARBA" id="ARBA00022491"/>
    </source>
</evidence>
<comment type="similarity">
    <text evidence="1">Belongs to the CcdB toxin family.</text>
</comment>
<reference evidence="8 9" key="1">
    <citation type="submission" date="2023-11" db="EMBL/GenBank/DDBJ databases">
        <title>MicrobeMod: A computational toolkit for identifying prokaryotic methylation and restriction-modification with nanopore sequencing.</title>
        <authorList>
            <person name="Crits-Christoph A."/>
            <person name="Kang S.C."/>
            <person name="Lee H."/>
            <person name="Ostrov N."/>
        </authorList>
    </citation>
    <scope>NUCLEOTIDE SEQUENCE [LARGE SCALE GENOMIC DNA]</scope>
    <source>
        <strain evidence="8 9">ATCC BAA-805</strain>
    </source>
</reference>
<evidence type="ECO:0000313" key="8">
    <source>
        <dbReference type="EMBL" id="WQH14655.1"/>
    </source>
</evidence>
<dbReference type="RefSeq" id="WP_223288776.1">
    <property type="nucleotide sequence ID" value="NZ_CP140255.1"/>
</dbReference>
<sequence>MTELYNIAAPQKAENSISYLVDSQSGLLTVLATRIVIPLGKHSTFGNQSMRSLTPEISFEEQQVLLVTPQISSVPEKYFKNPIDPLSHCRDQIVEALDFAVERSQHGQLSSRSGNEAVANRLF</sequence>
<dbReference type="Gene3D" id="2.30.30.110">
    <property type="match status" value="1"/>
</dbReference>
<gene>
    <name evidence="8" type="ORF">SR894_08980</name>
</gene>
<keyword evidence="9" id="KW-1185">Reference proteome</keyword>
<keyword evidence="3" id="KW-0678">Repressor</keyword>
<dbReference type="Pfam" id="PF01845">
    <property type="entry name" value="CcdB"/>
    <property type="match status" value="1"/>
</dbReference>